<proteinExistence type="predicted"/>
<gene>
    <name evidence="1" type="ORF">HNQ66_004700</name>
</gene>
<dbReference type="RefSeq" id="WP_184147278.1">
    <property type="nucleotide sequence ID" value="NZ_JACHIK010000036.1"/>
</dbReference>
<organism evidence="1 2">
    <name type="scientific">Shinella fusca</name>
    <dbReference type="NCBI Taxonomy" id="544480"/>
    <lineage>
        <taxon>Bacteria</taxon>
        <taxon>Pseudomonadati</taxon>
        <taxon>Pseudomonadota</taxon>
        <taxon>Alphaproteobacteria</taxon>
        <taxon>Hyphomicrobiales</taxon>
        <taxon>Rhizobiaceae</taxon>
        <taxon>Shinella</taxon>
    </lineage>
</organism>
<keyword evidence="2" id="KW-1185">Reference proteome</keyword>
<reference evidence="1 2" key="1">
    <citation type="submission" date="2020-08" db="EMBL/GenBank/DDBJ databases">
        <title>Genomic Encyclopedia of Type Strains, Phase IV (KMG-IV): sequencing the most valuable type-strain genomes for metagenomic binning, comparative biology and taxonomic classification.</title>
        <authorList>
            <person name="Goeker M."/>
        </authorList>
    </citation>
    <scope>NUCLEOTIDE SEQUENCE [LARGE SCALE GENOMIC DNA]</scope>
    <source>
        <strain evidence="1 2">DSM 21319</strain>
    </source>
</reference>
<accession>A0A7W7YZK7</accession>
<comment type="caution">
    <text evidence="1">The sequence shown here is derived from an EMBL/GenBank/DDBJ whole genome shotgun (WGS) entry which is preliminary data.</text>
</comment>
<name>A0A7W7YZK7_9HYPH</name>
<sequence length="223" mass="24804">MAIRIIRKATVRKLPETLADVADLLAKDGTLPGNRRRDLISSITSTARLTARQSSDIPADVSVLRDLFKTLHPAQGRISSKRLSNIRADLAAALQHTGVIPVPDPDTKPSMAWRKFLDHAPAKHQSWFLSRFVRFCSLRQIEPANVTDAVVRDFRTWLDARILTNDPKKVVKDTAVAFNAIIKRAGLDIPLLATTLSSRHLARRLDTYPASLGRHRALLETPA</sequence>
<evidence type="ECO:0000313" key="1">
    <source>
        <dbReference type="EMBL" id="MBB5045263.1"/>
    </source>
</evidence>
<dbReference type="Proteomes" id="UP000535406">
    <property type="component" value="Unassembled WGS sequence"/>
</dbReference>
<protein>
    <submittedName>
        <fullName evidence="1">Uncharacterized protein</fullName>
    </submittedName>
</protein>
<dbReference type="EMBL" id="JACHIK010000036">
    <property type="protein sequence ID" value="MBB5045263.1"/>
    <property type="molecule type" value="Genomic_DNA"/>
</dbReference>
<dbReference type="AlphaFoldDB" id="A0A7W7YZK7"/>
<evidence type="ECO:0000313" key="2">
    <source>
        <dbReference type="Proteomes" id="UP000535406"/>
    </source>
</evidence>